<keyword evidence="5" id="KW-1185">Reference proteome</keyword>
<dbReference type="RefSeq" id="WP_128148804.1">
    <property type="nucleotide sequence ID" value="NZ_SAVB01000010.1"/>
</dbReference>
<evidence type="ECO:0000313" key="4">
    <source>
        <dbReference type="EMBL" id="RWR48696.1"/>
    </source>
</evidence>
<proteinExistence type="predicted"/>
<feature type="domain" description="Solute-binding protein family 3/N-terminal" evidence="3">
    <location>
        <begin position="69"/>
        <end position="267"/>
    </location>
</feature>
<keyword evidence="1 2" id="KW-0732">Signal</keyword>
<feature type="chain" id="PRO_5019168681" evidence="2">
    <location>
        <begin position="25"/>
        <end position="281"/>
    </location>
</feature>
<sequence>MKTTSKILGLALGAVLGVSAPALAAEGYGDCKLYGKGGTETITPAVPGQFTVIINLPAVGEFNGDTEDSVTSGREFCMAVNIAYRLGLDKVVLKNASFDSIVAGQNKDFDIALALISVTEPRKKVVDFSTPYAHGAFGIATRADAPVTEDSIKTTKLGTQAGTIMVDWVQQNLPDARLSVFDDTGAMFTALAAGNVDAVMTDLSVVLGQVGNSKGRLAVVGKYASDRDTAGIYPKGSAEEATINKIIADMEADGTLKDLEMQYLAPAWGGLMPADVPVWKH</sequence>
<comment type="caution">
    <text evidence="4">The sequence shown here is derived from an EMBL/GenBank/DDBJ whole genome shotgun (WGS) entry which is preliminary data.</text>
</comment>
<dbReference type="EMBL" id="SAVB01000010">
    <property type="protein sequence ID" value="RWR48696.1"/>
    <property type="molecule type" value="Genomic_DNA"/>
</dbReference>
<accession>A0A443LHQ1</accession>
<dbReference type="Proteomes" id="UP000286594">
    <property type="component" value="Unassembled WGS sequence"/>
</dbReference>
<dbReference type="SUPFAM" id="SSF53850">
    <property type="entry name" value="Periplasmic binding protein-like II"/>
    <property type="match status" value="1"/>
</dbReference>
<evidence type="ECO:0000313" key="5">
    <source>
        <dbReference type="Proteomes" id="UP000286594"/>
    </source>
</evidence>
<reference evidence="4 5" key="1">
    <citation type="submission" date="2019-01" db="EMBL/GenBank/DDBJ databases">
        <title>Sinorhodobacter populi sp. nov. isolated from the symptomatic bark tissue of Populus euramericana canker.</title>
        <authorList>
            <person name="Xu G."/>
        </authorList>
    </citation>
    <scope>NUCLEOTIDE SEQUENCE [LARGE SCALE GENOMIC DNA]</scope>
    <source>
        <strain evidence="4 5">CCTCC AB2012026</strain>
    </source>
</reference>
<name>A0A443LHQ1_9RHOB</name>
<dbReference type="InterPro" id="IPR001638">
    <property type="entry name" value="Solute-binding_3/MltF_N"/>
</dbReference>
<protein>
    <submittedName>
        <fullName evidence="4">Amino acid ABC transporter substrate-binding protein</fullName>
    </submittedName>
</protein>
<dbReference type="Pfam" id="PF00497">
    <property type="entry name" value="SBP_bac_3"/>
    <property type="match status" value="1"/>
</dbReference>
<evidence type="ECO:0000256" key="2">
    <source>
        <dbReference type="SAM" id="SignalP"/>
    </source>
</evidence>
<dbReference type="PANTHER" id="PTHR35936:SF35">
    <property type="entry name" value="L-CYSTINE-BINDING PROTEIN TCYJ"/>
    <property type="match status" value="1"/>
</dbReference>
<dbReference type="PANTHER" id="PTHR35936">
    <property type="entry name" value="MEMBRANE-BOUND LYTIC MUREIN TRANSGLYCOSYLASE F"/>
    <property type="match status" value="1"/>
</dbReference>
<dbReference type="AlphaFoldDB" id="A0A443LHQ1"/>
<dbReference type="CDD" id="cd13530">
    <property type="entry name" value="PBP2_peptides_like"/>
    <property type="match status" value="1"/>
</dbReference>
<dbReference type="SMART" id="SM00062">
    <property type="entry name" value="PBPb"/>
    <property type="match status" value="1"/>
</dbReference>
<organism evidence="4 5">
    <name type="scientific">Paenirhodobacter ferrireducens</name>
    <dbReference type="NCBI Taxonomy" id="1215032"/>
    <lineage>
        <taxon>Bacteria</taxon>
        <taxon>Pseudomonadati</taxon>
        <taxon>Pseudomonadota</taxon>
        <taxon>Alphaproteobacteria</taxon>
        <taxon>Rhodobacterales</taxon>
        <taxon>Rhodobacter group</taxon>
        <taxon>Paenirhodobacter</taxon>
    </lineage>
</organism>
<dbReference type="OrthoDB" id="9807134at2"/>
<feature type="signal peptide" evidence="2">
    <location>
        <begin position="1"/>
        <end position="24"/>
    </location>
</feature>
<gene>
    <name evidence="4" type="ORF">EOW65_09345</name>
</gene>
<evidence type="ECO:0000256" key="1">
    <source>
        <dbReference type="ARBA" id="ARBA00022729"/>
    </source>
</evidence>
<dbReference type="Gene3D" id="3.40.190.10">
    <property type="entry name" value="Periplasmic binding protein-like II"/>
    <property type="match status" value="2"/>
</dbReference>
<evidence type="ECO:0000259" key="3">
    <source>
        <dbReference type="SMART" id="SM00062"/>
    </source>
</evidence>